<reference evidence="1" key="1">
    <citation type="submission" date="2022-07" db="EMBL/GenBank/DDBJ databases">
        <title>Genome Sequence of Lecanicillium saksenae.</title>
        <authorList>
            <person name="Buettner E."/>
        </authorList>
    </citation>
    <scope>NUCLEOTIDE SEQUENCE</scope>
    <source>
        <strain evidence="1">VT-O1</strain>
    </source>
</reference>
<accession>A0ACC1R986</accession>
<dbReference type="EMBL" id="JANAKD010000027">
    <property type="protein sequence ID" value="KAJ3498963.1"/>
    <property type="molecule type" value="Genomic_DNA"/>
</dbReference>
<organism evidence="1 2">
    <name type="scientific">Lecanicillium saksenae</name>
    <dbReference type="NCBI Taxonomy" id="468837"/>
    <lineage>
        <taxon>Eukaryota</taxon>
        <taxon>Fungi</taxon>
        <taxon>Dikarya</taxon>
        <taxon>Ascomycota</taxon>
        <taxon>Pezizomycotina</taxon>
        <taxon>Sordariomycetes</taxon>
        <taxon>Hypocreomycetidae</taxon>
        <taxon>Hypocreales</taxon>
        <taxon>Cordycipitaceae</taxon>
        <taxon>Lecanicillium</taxon>
    </lineage>
</organism>
<proteinExistence type="predicted"/>
<gene>
    <name evidence="1" type="ORF">NLG97_g724</name>
</gene>
<comment type="caution">
    <text evidence="1">The sequence shown here is derived from an EMBL/GenBank/DDBJ whole genome shotgun (WGS) entry which is preliminary data.</text>
</comment>
<name>A0ACC1R986_9HYPO</name>
<sequence length="434" mass="49148">MKLRPSRTGTPRHSRPHEERTRSMAHRTRGRELGRQNLSTRPFLTASTDLEAPLSPDEEKLDDDEYLPMFNDHQDLAPRATTRQKRNTANDFHVKKETSNNDSRLSQSSLGGGSRSRYAPSRNDNGDCHSHFTSHSTAGSAQPLPVSLMGEDMNATNSYEAEEDEYNPILSDVLPTSSAVDAEYSALSGLQPNIGDLDQESSIWEEQTGMGGDENQIESGVHKRKRKVHEKKKWDAETKLLFEECSLKARLQYFINLKVVDLGEMLTQHFSGINDAVHRKYCLGYAIDYIPRLMTNWKVKMAAKIQVFAPKHISVLTSADERKELVARWRDRDEQFRDATTHPVACERAKRLFDQQDAIIADTAAFCQVHKDEMDVRKLLFARIEMFATEKCDNLRPSVQHIVLARATTVAEAVPVNNAQRRRAVAAQDFLVGL</sequence>
<evidence type="ECO:0000313" key="2">
    <source>
        <dbReference type="Proteomes" id="UP001148737"/>
    </source>
</evidence>
<keyword evidence="2" id="KW-1185">Reference proteome</keyword>
<protein>
    <submittedName>
        <fullName evidence="1">Uncharacterized protein</fullName>
    </submittedName>
</protein>
<evidence type="ECO:0000313" key="1">
    <source>
        <dbReference type="EMBL" id="KAJ3498963.1"/>
    </source>
</evidence>
<dbReference type="Proteomes" id="UP001148737">
    <property type="component" value="Unassembled WGS sequence"/>
</dbReference>